<dbReference type="KEGG" id="ehx:EMIHUDRAFT_469607"/>
<evidence type="ECO:0000256" key="6">
    <source>
        <dbReference type="ARBA" id="ARBA00022989"/>
    </source>
</evidence>
<keyword evidence="6 10" id="KW-1133">Transmembrane helix</keyword>
<evidence type="ECO:0000256" key="3">
    <source>
        <dbReference type="ARBA" id="ARBA00018074"/>
    </source>
</evidence>
<feature type="compositionally biased region" description="Low complexity" evidence="11">
    <location>
        <begin position="430"/>
        <end position="455"/>
    </location>
</feature>
<sequence length="461" mass="50017">MTEHNERLLLEMEMNPALLQGSHREQWEAISDLDSFFKRVYNYFDERGLRCILAGRLISLGMLAFTIALSAYLAEAVNWDGLVNECVDESTCAGVKLLRDDSFRSPSPFLVLFLLVFSVYWLSVLVFYRISPDALFGEAAAPRQGFNLLWWLAVSSTILAISRAFSDPPNAPLHPEALLQSVARHTHYRPARWRGKGHTRAVYDEFVCLYQYRVWLLLQEILGCLTAPLVLCLALPARAEELLEFVRAFTVHVDGVGHVCGFALFDFERHGDTRYGAPVAGAPAHRSRDGKMGGAVPGLEPSSSPSLAITHSSSGKMEKSYLNFKLHHPSWRRGDGEARLPRCGFALGASFPGVPAGAVSSELQSEQLTSDMMGLLDQHFVAHSCGGGARGGGGGAPAPFRAEEQPLQPPPPAQELELSSSHNVRGGAAGAEAGLPVAAPSEQTSPSSSSPDLASQADHQV</sequence>
<dbReference type="EnsemblProtists" id="EOD22602">
    <property type="protein sequence ID" value="EOD22602"/>
    <property type="gene ID" value="EMIHUDRAFT_469607"/>
</dbReference>
<dbReference type="GO" id="GO:0005776">
    <property type="term" value="C:autophagosome"/>
    <property type="evidence" value="ECO:0007669"/>
    <property type="project" value="TreeGrafter"/>
</dbReference>
<dbReference type="GeneID" id="17268141"/>
<reference evidence="13" key="1">
    <citation type="journal article" date="2013" name="Nature">
        <title>Pan genome of the phytoplankton Emiliania underpins its global distribution.</title>
        <authorList>
            <person name="Read B.A."/>
            <person name="Kegel J."/>
            <person name="Klute M.J."/>
            <person name="Kuo A."/>
            <person name="Lefebvre S.C."/>
            <person name="Maumus F."/>
            <person name="Mayer C."/>
            <person name="Miller J."/>
            <person name="Monier A."/>
            <person name="Salamov A."/>
            <person name="Young J."/>
            <person name="Aguilar M."/>
            <person name="Claverie J.M."/>
            <person name="Frickenhaus S."/>
            <person name="Gonzalez K."/>
            <person name="Herman E.K."/>
            <person name="Lin Y.C."/>
            <person name="Napier J."/>
            <person name="Ogata H."/>
            <person name="Sarno A.F."/>
            <person name="Shmutz J."/>
            <person name="Schroeder D."/>
            <person name="de Vargas C."/>
            <person name="Verret F."/>
            <person name="von Dassow P."/>
            <person name="Valentin K."/>
            <person name="Van de Peer Y."/>
            <person name="Wheeler G."/>
            <person name="Dacks J.B."/>
            <person name="Delwiche C.F."/>
            <person name="Dyhrman S.T."/>
            <person name="Glockner G."/>
            <person name="John U."/>
            <person name="Richards T."/>
            <person name="Worden A.Z."/>
            <person name="Zhang X."/>
            <person name="Grigoriev I.V."/>
            <person name="Allen A.E."/>
            <person name="Bidle K."/>
            <person name="Borodovsky M."/>
            <person name="Bowler C."/>
            <person name="Brownlee C."/>
            <person name="Cock J.M."/>
            <person name="Elias M."/>
            <person name="Gladyshev V.N."/>
            <person name="Groth M."/>
            <person name="Guda C."/>
            <person name="Hadaegh A."/>
            <person name="Iglesias-Rodriguez M.D."/>
            <person name="Jenkins J."/>
            <person name="Jones B.M."/>
            <person name="Lawson T."/>
            <person name="Leese F."/>
            <person name="Lindquist E."/>
            <person name="Lobanov A."/>
            <person name="Lomsadze A."/>
            <person name="Malik S.B."/>
            <person name="Marsh M.E."/>
            <person name="Mackinder L."/>
            <person name="Mock T."/>
            <person name="Mueller-Roeber B."/>
            <person name="Pagarete A."/>
            <person name="Parker M."/>
            <person name="Probert I."/>
            <person name="Quesneville H."/>
            <person name="Raines C."/>
            <person name="Rensing S.A."/>
            <person name="Riano-Pachon D.M."/>
            <person name="Richier S."/>
            <person name="Rokitta S."/>
            <person name="Shiraiwa Y."/>
            <person name="Soanes D.M."/>
            <person name="van der Giezen M."/>
            <person name="Wahlund T.M."/>
            <person name="Williams B."/>
            <person name="Wilson W."/>
            <person name="Wolfe G."/>
            <person name="Wurch L.L."/>
        </authorList>
    </citation>
    <scope>NUCLEOTIDE SEQUENCE</scope>
</reference>
<evidence type="ECO:0000256" key="5">
    <source>
        <dbReference type="ARBA" id="ARBA00022692"/>
    </source>
</evidence>
<evidence type="ECO:0000256" key="10">
    <source>
        <dbReference type="RuleBase" id="RU364027"/>
    </source>
</evidence>
<evidence type="ECO:0000256" key="4">
    <source>
        <dbReference type="ARBA" id="ARBA00022448"/>
    </source>
</evidence>
<evidence type="ECO:0000256" key="2">
    <source>
        <dbReference type="ARBA" id="ARBA00006185"/>
    </source>
</evidence>
<feature type="transmembrane region" description="Helical" evidence="10">
    <location>
        <begin position="148"/>
        <end position="165"/>
    </location>
</feature>
<evidence type="ECO:0000256" key="8">
    <source>
        <dbReference type="ARBA" id="ARBA00023055"/>
    </source>
</evidence>
<feature type="compositionally biased region" description="Polar residues" evidence="11">
    <location>
        <begin position="301"/>
        <end position="310"/>
    </location>
</feature>
<feature type="region of interest" description="Disordered" evidence="11">
    <location>
        <begin position="279"/>
        <end position="310"/>
    </location>
</feature>
<dbReference type="HOGENOM" id="CLU_593726_0_0_1"/>
<dbReference type="STRING" id="2903.R1CJ60"/>
<dbReference type="InterPro" id="IPR007241">
    <property type="entry name" value="Autophagy-rel_prot_9"/>
</dbReference>
<reference evidence="12" key="2">
    <citation type="submission" date="2024-10" db="UniProtKB">
        <authorList>
            <consortium name="EnsemblProtists"/>
        </authorList>
    </citation>
    <scope>IDENTIFICATION</scope>
</reference>
<dbReference type="GO" id="GO:0034727">
    <property type="term" value="P:piecemeal microautophagy of the nucleus"/>
    <property type="evidence" value="ECO:0007669"/>
    <property type="project" value="TreeGrafter"/>
</dbReference>
<dbReference type="GO" id="GO:0006869">
    <property type="term" value="P:lipid transport"/>
    <property type="evidence" value="ECO:0007669"/>
    <property type="project" value="UniProtKB-KW"/>
</dbReference>
<evidence type="ECO:0000313" key="12">
    <source>
        <dbReference type="EnsemblProtists" id="EOD22602"/>
    </source>
</evidence>
<evidence type="ECO:0000256" key="9">
    <source>
        <dbReference type="ARBA" id="ARBA00023136"/>
    </source>
</evidence>
<keyword evidence="9 10" id="KW-0472">Membrane</keyword>
<dbReference type="Proteomes" id="UP000013827">
    <property type="component" value="Unassembled WGS sequence"/>
</dbReference>
<feature type="compositionally biased region" description="Gly residues" evidence="11">
    <location>
        <begin position="386"/>
        <end position="396"/>
    </location>
</feature>
<accession>A0A0D3JGG7</accession>
<comment type="function">
    <text evidence="10">Phospholipid scramblase involved in autophagy. Cycles between the preautophagosomal structure/phagophore assembly site (PAS) and the cytoplasmic vesicle pool and supplies membrane for the growing autophagosome. Lipid scramblase activity plays a key role in preautophagosomal structure/phagophore assembly by distributing the phospholipids that arrive through ATG2 from the cytoplasmic to the luminal leaflet of the bilayer, thereby driving autophagosomal membrane expansion.</text>
</comment>
<dbReference type="RefSeq" id="XP_005775031.1">
    <property type="nucleotide sequence ID" value="XM_005774974.1"/>
</dbReference>
<organism evidence="12 13">
    <name type="scientific">Emiliania huxleyi (strain CCMP1516)</name>
    <dbReference type="NCBI Taxonomy" id="280463"/>
    <lineage>
        <taxon>Eukaryota</taxon>
        <taxon>Haptista</taxon>
        <taxon>Haptophyta</taxon>
        <taxon>Prymnesiophyceae</taxon>
        <taxon>Isochrysidales</taxon>
        <taxon>Noelaerhabdaceae</taxon>
        <taxon>Emiliania</taxon>
    </lineage>
</organism>
<dbReference type="Pfam" id="PF04109">
    <property type="entry name" value="ATG9"/>
    <property type="match status" value="2"/>
</dbReference>
<evidence type="ECO:0000256" key="1">
    <source>
        <dbReference type="ARBA" id="ARBA00004511"/>
    </source>
</evidence>
<keyword evidence="8 10" id="KW-0445">Lipid transport</keyword>
<dbReference type="GO" id="GO:0061709">
    <property type="term" value="P:reticulophagy"/>
    <property type="evidence" value="ECO:0007669"/>
    <property type="project" value="TreeGrafter"/>
</dbReference>
<evidence type="ECO:0000256" key="11">
    <source>
        <dbReference type="SAM" id="MobiDB-lite"/>
    </source>
</evidence>
<name>A0A0D3JGG7_EMIH1</name>
<comment type="subcellular location">
    <subcellularLocation>
        <location evidence="1 10">Preautophagosomal structure membrane</location>
        <topology evidence="1 10">Multi-pass membrane protein</topology>
    </subcellularLocation>
</comment>
<keyword evidence="13" id="KW-1185">Reference proteome</keyword>
<keyword evidence="5 10" id="KW-0812">Transmembrane</keyword>
<protein>
    <recommendedName>
        <fullName evidence="3 10">Autophagy-related protein 9</fullName>
    </recommendedName>
</protein>
<keyword evidence="4 10" id="KW-0813">Transport</keyword>
<dbReference type="GO" id="GO:0034045">
    <property type="term" value="C:phagophore assembly site membrane"/>
    <property type="evidence" value="ECO:0007669"/>
    <property type="project" value="UniProtKB-SubCell"/>
</dbReference>
<feature type="transmembrane region" description="Helical" evidence="10">
    <location>
        <begin position="53"/>
        <end position="74"/>
    </location>
</feature>
<dbReference type="GO" id="GO:0034497">
    <property type="term" value="P:protein localization to phagophore assembly site"/>
    <property type="evidence" value="ECO:0007669"/>
    <property type="project" value="TreeGrafter"/>
</dbReference>
<keyword evidence="7 10" id="KW-0072">Autophagy</keyword>
<comment type="caution">
    <text evidence="10">Lacks conserved residue(s) required for the propagation of feature annotation.</text>
</comment>
<dbReference type="PANTHER" id="PTHR13038:SF10">
    <property type="entry name" value="AUTOPHAGY-RELATED PROTEIN 9"/>
    <property type="match status" value="1"/>
</dbReference>
<evidence type="ECO:0000313" key="13">
    <source>
        <dbReference type="Proteomes" id="UP000013827"/>
    </source>
</evidence>
<evidence type="ECO:0000256" key="7">
    <source>
        <dbReference type="ARBA" id="ARBA00023006"/>
    </source>
</evidence>
<dbReference type="eggNOG" id="KOG2173">
    <property type="taxonomic scope" value="Eukaryota"/>
</dbReference>
<comment type="similarity">
    <text evidence="2 10">Belongs to the ATG9 family.</text>
</comment>
<dbReference type="GO" id="GO:0000422">
    <property type="term" value="P:autophagy of mitochondrion"/>
    <property type="evidence" value="ECO:0007669"/>
    <property type="project" value="TreeGrafter"/>
</dbReference>
<proteinExistence type="inferred from homology"/>
<feature type="transmembrane region" description="Helical" evidence="10">
    <location>
        <begin position="109"/>
        <end position="128"/>
    </location>
</feature>
<feature type="region of interest" description="Disordered" evidence="11">
    <location>
        <begin position="386"/>
        <end position="461"/>
    </location>
</feature>
<dbReference type="PaxDb" id="2903-EOD22602"/>
<dbReference type="PANTHER" id="PTHR13038">
    <property type="entry name" value="APG9 AUTOPHAGY 9"/>
    <property type="match status" value="1"/>
</dbReference>
<dbReference type="AlphaFoldDB" id="A0A0D3JGG7"/>